<feature type="region of interest" description="Disordered" evidence="1">
    <location>
        <begin position="232"/>
        <end position="253"/>
    </location>
</feature>
<evidence type="ECO:0000313" key="3">
    <source>
        <dbReference type="WBParaSite" id="PDA_v2.g10069.t1"/>
    </source>
</evidence>
<feature type="compositionally biased region" description="Pro residues" evidence="1">
    <location>
        <begin position="236"/>
        <end position="247"/>
    </location>
</feature>
<feature type="region of interest" description="Disordered" evidence="1">
    <location>
        <begin position="293"/>
        <end position="352"/>
    </location>
</feature>
<keyword evidence="2" id="KW-1185">Reference proteome</keyword>
<name>A0A914P5T6_9BILA</name>
<feature type="compositionally biased region" description="Low complexity" evidence="1">
    <location>
        <begin position="478"/>
        <end position="507"/>
    </location>
</feature>
<feature type="region of interest" description="Disordered" evidence="1">
    <location>
        <begin position="476"/>
        <end position="508"/>
    </location>
</feature>
<proteinExistence type="predicted"/>
<feature type="compositionally biased region" description="Acidic residues" evidence="1">
    <location>
        <begin position="452"/>
        <end position="461"/>
    </location>
</feature>
<feature type="region of interest" description="Disordered" evidence="1">
    <location>
        <begin position="452"/>
        <end position="471"/>
    </location>
</feature>
<reference evidence="3" key="1">
    <citation type="submission" date="2022-11" db="UniProtKB">
        <authorList>
            <consortium name="WormBaseParasite"/>
        </authorList>
    </citation>
    <scope>IDENTIFICATION</scope>
</reference>
<evidence type="ECO:0000313" key="2">
    <source>
        <dbReference type="Proteomes" id="UP000887578"/>
    </source>
</evidence>
<sequence length="726" mass="81739">MNLYKKAAKNTEENFRKLLKESREGIAPTFLLPSETAVLRPSSTFGSRDELKNIVKECLREILNENNQEMPSYSQKRPPQNLSITDVNVVVPQQQNGSQQQYQPLPSISTMFDGRRSSAATPINEIERQQIALSRTTTPLPLRFQQPNLRLQTRMTFTSPTSLLPPIPPAPPTLQSPIFRAQSGNAGGSSSSQAAQVNPSQVPACCRYPPPIPPGISLEQYHVHLFLQAQRNRFPYPQPPPPTPTPTPTTKSNTIAENLQTAGNNPYLQQFPRFPLDQNEHERLNQMFYANLLRPPTMQPPNSMHSQQQPQQQPQLQPPSTPTPTKRTRKRKSSPEKCPSVLSKPSDISQQQNNQFSTFPVTANIHQQTNNGPMLSSAAEPFQPQESDEQLINVIQNPNVTVEENNNNNIENADHDSDDIIIIEHEQGETNPSRHRTPDLETPPPKLCIADEEEEEDENEEPPPSKIRALTFSKSAVPPSNLSTSPPMTTSPLTTSSPSTSEASPSPDITFNLETIKELCEAHFIDKPMLKGYYKILQEQRPKDLPKYLSTIGFAHNLQDSKKTIDNFFEFGKSNATKLLAQAKQDPPKCSKCREMDVPLPETLISYLEEVEKSSKNSDEMAKHALLKVIKFTCDALSNSMEKIFNSTKFYIGSPNPPLITNELRNSIESAFKSADNYEKCSIIWNSEPLKNIKIGVAEEFYRLRILSSFCILLRFKRKTHLIVKY</sequence>
<dbReference type="WBParaSite" id="PDA_v2.g10069.t1">
    <property type="protein sequence ID" value="PDA_v2.g10069.t1"/>
    <property type="gene ID" value="PDA_v2.g10069"/>
</dbReference>
<dbReference type="AlphaFoldDB" id="A0A914P5T6"/>
<organism evidence="2 3">
    <name type="scientific">Panagrolaimus davidi</name>
    <dbReference type="NCBI Taxonomy" id="227884"/>
    <lineage>
        <taxon>Eukaryota</taxon>
        <taxon>Metazoa</taxon>
        <taxon>Ecdysozoa</taxon>
        <taxon>Nematoda</taxon>
        <taxon>Chromadorea</taxon>
        <taxon>Rhabditida</taxon>
        <taxon>Tylenchina</taxon>
        <taxon>Panagrolaimomorpha</taxon>
        <taxon>Panagrolaimoidea</taxon>
        <taxon>Panagrolaimidae</taxon>
        <taxon>Panagrolaimus</taxon>
    </lineage>
</organism>
<dbReference type="Proteomes" id="UP000887578">
    <property type="component" value="Unplaced"/>
</dbReference>
<feature type="region of interest" description="Disordered" evidence="1">
    <location>
        <begin position="366"/>
        <end position="385"/>
    </location>
</feature>
<evidence type="ECO:0000256" key="1">
    <source>
        <dbReference type="SAM" id="MobiDB-lite"/>
    </source>
</evidence>
<protein>
    <submittedName>
        <fullName evidence="3">Uncharacterized protein</fullName>
    </submittedName>
</protein>
<feature type="compositionally biased region" description="Low complexity" evidence="1">
    <location>
        <begin position="300"/>
        <end position="315"/>
    </location>
</feature>
<accession>A0A914P5T6</accession>